<protein>
    <submittedName>
        <fullName evidence="2">Uncharacterized protein</fullName>
    </submittedName>
</protein>
<organism evidence="2 3">
    <name type="scientific">Ranatra chinensis</name>
    <dbReference type="NCBI Taxonomy" id="642074"/>
    <lineage>
        <taxon>Eukaryota</taxon>
        <taxon>Metazoa</taxon>
        <taxon>Ecdysozoa</taxon>
        <taxon>Arthropoda</taxon>
        <taxon>Hexapoda</taxon>
        <taxon>Insecta</taxon>
        <taxon>Pterygota</taxon>
        <taxon>Neoptera</taxon>
        <taxon>Paraneoptera</taxon>
        <taxon>Hemiptera</taxon>
        <taxon>Heteroptera</taxon>
        <taxon>Panheteroptera</taxon>
        <taxon>Nepomorpha</taxon>
        <taxon>Nepidae</taxon>
        <taxon>Ranatrinae</taxon>
        <taxon>Ranatra</taxon>
    </lineage>
</organism>
<sequence>MFEKNTKQETTEIGGKVPGRLLAGRRPSSGESGGCATPGDRAGRPPPSQSSPPYMAKTQPSHIKFTVGLWQIDIDKPPFKLQHDGYGSVESPPYRSQCPPPRHVSNRTIHHVLIIPTVHENVLSRFKSLCAKPENHPNLVANALASITYSLEPFLQTKETLALRLNLNK</sequence>
<name>A0ABD0YKW7_9HEMI</name>
<accession>A0ABD0YKW7</accession>
<proteinExistence type="predicted"/>
<comment type="caution">
    <text evidence="2">The sequence shown here is derived from an EMBL/GenBank/DDBJ whole genome shotgun (WGS) entry which is preliminary data.</text>
</comment>
<evidence type="ECO:0000313" key="2">
    <source>
        <dbReference type="EMBL" id="KAL1123777.1"/>
    </source>
</evidence>
<feature type="region of interest" description="Disordered" evidence="1">
    <location>
        <begin position="1"/>
        <end position="58"/>
    </location>
</feature>
<gene>
    <name evidence="2" type="ORF">AAG570_001550</name>
</gene>
<keyword evidence="3" id="KW-1185">Reference proteome</keyword>
<reference evidence="2 3" key="1">
    <citation type="submission" date="2024-07" db="EMBL/GenBank/DDBJ databases">
        <title>Chromosome-level genome assembly of the water stick insect Ranatra chinensis (Heteroptera: Nepidae).</title>
        <authorList>
            <person name="Liu X."/>
        </authorList>
    </citation>
    <scope>NUCLEOTIDE SEQUENCE [LARGE SCALE GENOMIC DNA]</scope>
    <source>
        <strain evidence="2">Cailab_2021Rc</strain>
        <tissue evidence="2">Muscle</tissue>
    </source>
</reference>
<dbReference type="EMBL" id="JBFDAA010000011">
    <property type="protein sequence ID" value="KAL1123777.1"/>
    <property type="molecule type" value="Genomic_DNA"/>
</dbReference>
<dbReference type="AlphaFoldDB" id="A0ABD0YKW7"/>
<dbReference type="Proteomes" id="UP001558652">
    <property type="component" value="Unassembled WGS sequence"/>
</dbReference>
<evidence type="ECO:0000256" key="1">
    <source>
        <dbReference type="SAM" id="MobiDB-lite"/>
    </source>
</evidence>
<feature type="compositionally biased region" description="Basic and acidic residues" evidence="1">
    <location>
        <begin position="1"/>
        <end position="10"/>
    </location>
</feature>
<evidence type="ECO:0000313" key="3">
    <source>
        <dbReference type="Proteomes" id="UP001558652"/>
    </source>
</evidence>